<evidence type="ECO:0000313" key="2">
    <source>
        <dbReference type="EnsemblPlants" id="OBART03G23950.1"/>
    </source>
</evidence>
<dbReference type="HOGENOM" id="CLU_1838186_0_0_1"/>
<dbReference type="Gramene" id="OBART03G23950.1">
    <property type="protein sequence ID" value="OBART03G23950.1"/>
    <property type="gene ID" value="OBART03G23950"/>
</dbReference>
<dbReference type="EnsemblPlants" id="OBART03G23950.1">
    <property type="protein sequence ID" value="OBART03G23950.1"/>
    <property type="gene ID" value="OBART03G23950"/>
</dbReference>
<dbReference type="Proteomes" id="UP000026960">
    <property type="component" value="Chromosome 3"/>
</dbReference>
<protein>
    <submittedName>
        <fullName evidence="2">Uncharacterized protein</fullName>
    </submittedName>
</protein>
<reference evidence="2" key="1">
    <citation type="journal article" date="2009" name="Rice">
        <title>De Novo Next Generation Sequencing of Plant Genomes.</title>
        <authorList>
            <person name="Rounsley S."/>
            <person name="Marri P.R."/>
            <person name="Yu Y."/>
            <person name="He R."/>
            <person name="Sisneros N."/>
            <person name="Goicoechea J.L."/>
            <person name="Lee S.J."/>
            <person name="Angelova A."/>
            <person name="Kudrna D."/>
            <person name="Luo M."/>
            <person name="Affourtit J."/>
            <person name="Desany B."/>
            <person name="Knight J."/>
            <person name="Niazi F."/>
            <person name="Egholm M."/>
            <person name="Wing R.A."/>
        </authorList>
    </citation>
    <scope>NUCLEOTIDE SEQUENCE [LARGE SCALE GENOMIC DNA]</scope>
    <source>
        <strain evidence="2">cv. IRGC 105608</strain>
    </source>
</reference>
<dbReference type="STRING" id="65489.A0A0D3FKN4"/>
<sequence length="140" mass="14643">MELRAAEDGARGGGGGARDDGGRSLGSRGRREEGAPDLGAAGGGNSGGQSSGQRRGARSRRQRRRQGTHLPFTSRVRIVIRQRRRQGARCTTNAWISPSVVALCPSPLPSSRLPGSVLSCWPDSRGIRRGAGEGTAGQTL</sequence>
<feature type="compositionally biased region" description="Basic residues" evidence="1">
    <location>
        <begin position="55"/>
        <end position="67"/>
    </location>
</feature>
<accession>A0A0D3FKN4</accession>
<dbReference type="PaxDb" id="65489-OBART03G23950.1"/>
<feature type="compositionally biased region" description="Gly residues" evidence="1">
    <location>
        <begin position="40"/>
        <end position="50"/>
    </location>
</feature>
<feature type="region of interest" description="Disordered" evidence="1">
    <location>
        <begin position="1"/>
        <end position="73"/>
    </location>
</feature>
<feature type="compositionally biased region" description="Basic and acidic residues" evidence="1">
    <location>
        <begin position="1"/>
        <end position="10"/>
    </location>
</feature>
<dbReference type="AlphaFoldDB" id="A0A0D3FKN4"/>
<keyword evidence="3" id="KW-1185">Reference proteome</keyword>
<organism evidence="2">
    <name type="scientific">Oryza barthii</name>
    <dbReference type="NCBI Taxonomy" id="65489"/>
    <lineage>
        <taxon>Eukaryota</taxon>
        <taxon>Viridiplantae</taxon>
        <taxon>Streptophyta</taxon>
        <taxon>Embryophyta</taxon>
        <taxon>Tracheophyta</taxon>
        <taxon>Spermatophyta</taxon>
        <taxon>Magnoliopsida</taxon>
        <taxon>Liliopsida</taxon>
        <taxon>Poales</taxon>
        <taxon>Poaceae</taxon>
        <taxon>BOP clade</taxon>
        <taxon>Oryzoideae</taxon>
        <taxon>Oryzeae</taxon>
        <taxon>Oryzinae</taxon>
        <taxon>Oryza</taxon>
    </lineage>
</organism>
<reference evidence="2" key="2">
    <citation type="submission" date="2015-03" db="UniProtKB">
        <authorList>
            <consortium name="EnsemblPlants"/>
        </authorList>
    </citation>
    <scope>IDENTIFICATION</scope>
</reference>
<evidence type="ECO:0000313" key="3">
    <source>
        <dbReference type="Proteomes" id="UP000026960"/>
    </source>
</evidence>
<evidence type="ECO:0000256" key="1">
    <source>
        <dbReference type="SAM" id="MobiDB-lite"/>
    </source>
</evidence>
<proteinExistence type="predicted"/>
<name>A0A0D3FKN4_9ORYZ</name>